<comment type="similarity">
    <text evidence="1">Belongs to the protease inhibitor I9 family.</text>
</comment>
<evidence type="ECO:0000256" key="1">
    <source>
        <dbReference type="ARBA" id="ARBA00038069"/>
    </source>
</evidence>
<reference evidence="3 4" key="1">
    <citation type="submission" date="2023-09" db="EMBL/GenBank/DDBJ databases">
        <title>Multi-omics analysis of a traditional fermented food reveals byproduct-associated fungal strains for waste-to-food upcycling.</title>
        <authorList>
            <consortium name="Lawrence Berkeley National Laboratory"/>
            <person name="Rekdal V.M."/>
            <person name="Villalobos-Escobedo J.M."/>
            <person name="Rodriguez-Valeron N."/>
            <person name="Garcia M.O."/>
            <person name="Vasquez D.P."/>
            <person name="Damayanti I."/>
            <person name="Sorensen P.M."/>
            <person name="Baidoo E.E."/>
            <person name="De Carvalho A.C."/>
            <person name="Riley R."/>
            <person name="Lipzen A."/>
            <person name="He G."/>
            <person name="Yan M."/>
            <person name="Haridas S."/>
            <person name="Daum C."/>
            <person name="Yoshinaga Y."/>
            <person name="Ng V."/>
            <person name="Grigoriev I.V."/>
            <person name="Munk R."/>
            <person name="Nuraida L."/>
            <person name="Wijaya C.H."/>
            <person name="Morales P.-C."/>
            <person name="Keasling J.D."/>
        </authorList>
    </citation>
    <scope>NUCLEOTIDE SEQUENCE [LARGE SCALE GENOMIC DNA]</scope>
    <source>
        <strain evidence="3 4">FGSC 2613</strain>
    </source>
</reference>
<dbReference type="SUPFAM" id="SSF54897">
    <property type="entry name" value="Protease propeptides/inhibitors"/>
    <property type="match status" value="1"/>
</dbReference>
<proteinExistence type="inferred from homology"/>
<comment type="caution">
    <text evidence="3">The sequence shown here is derived from an EMBL/GenBank/DDBJ whole genome shotgun (WGS) entry which is preliminary data.</text>
</comment>
<dbReference type="EMBL" id="JAVLET010000003">
    <property type="protein sequence ID" value="KAL0471940.1"/>
    <property type="molecule type" value="Genomic_DNA"/>
</dbReference>
<dbReference type="InterPro" id="IPR052471">
    <property type="entry name" value="PBI_I9"/>
</dbReference>
<accession>A0ABR3DH04</accession>
<dbReference type="PANTHER" id="PTHR28288">
    <property type="entry name" value="PROTEASE B INHIBITOR 2"/>
    <property type="match status" value="1"/>
</dbReference>
<keyword evidence="4" id="KW-1185">Reference proteome</keyword>
<evidence type="ECO:0000313" key="3">
    <source>
        <dbReference type="EMBL" id="KAL0471940.1"/>
    </source>
</evidence>
<dbReference type="Pfam" id="PF05922">
    <property type="entry name" value="Inhibitor_I9"/>
    <property type="match status" value="1"/>
</dbReference>
<evidence type="ECO:0000259" key="2">
    <source>
        <dbReference type="Pfam" id="PF05922"/>
    </source>
</evidence>
<dbReference type="InterPro" id="IPR037045">
    <property type="entry name" value="S8pro/Inhibitor_I9_sf"/>
</dbReference>
<evidence type="ECO:0000313" key="4">
    <source>
        <dbReference type="Proteomes" id="UP001451303"/>
    </source>
</evidence>
<name>A0ABR3DH04_NEUIN</name>
<organism evidence="3 4">
    <name type="scientific">Neurospora intermedia</name>
    <dbReference type="NCBI Taxonomy" id="5142"/>
    <lineage>
        <taxon>Eukaryota</taxon>
        <taxon>Fungi</taxon>
        <taxon>Dikarya</taxon>
        <taxon>Ascomycota</taxon>
        <taxon>Pezizomycotina</taxon>
        <taxon>Sordariomycetes</taxon>
        <taxon>Sordariomycetidae</taxon>
        <taxon>Sordariales</taxon>
        <taxon>Sordariaceae</taxon>
        <taxon>Neurospora</taxon>
    </lineage>
</organism>
<dbReference type="Proteomes" id="UP001451303">
    <property type="component" value="Unassembled WGS sequence"/>
</dbReference>
<protein>
    <recommendedName>
        <fullName evidence="2">Inhibitor I9 domain-containing protein</fullName>
    </recommendedName>
</protein>
<feature type="domain" description="Inhibitor I9" evidence="2">
    <location>
        <begin position="47"/>
        <end position="115"/>
    </location>
</feature>
<gene>
    <name evidence="3" type="ORF">QR685DRAFT_219911</name>
</gene>
<dbReference type="Gene3D" id="3.30.70.80">
    <property type="entry name" value="Peptidase S8 propeptide/proteinase inhibitor I9"/>
    <property type="match status" value="1"/>
</dbReference>
<dbReference type="InterPro" id="IPR010259">
    <property type="entry name" value="S8pro/Inhibitor_I9"/>
</dbReference>
<sequence>MLLRPLLETQSRLLKFTTNHYTLFHYFHTATPTFLPHNPPTTAKMPSYIVTLKDTATDEEIAKTKEDVKAQGGKIGHEYTLIKAFQAIYPEGAVSTLENHEHVEGVEADQEVRTQ</sequence>
<dbReference type="PANTHER" id="PTHR28288:SF2">
    <property type="entry name" value="PROTEASE B INHIBITOR 2"/>
    <property type="match status" value="1"/>
</dbReference>